<accession>A0A1Y3AW97</accession>
<proteinExistence type="predicted"/>
<feature type="transmembrane region" description="Helical" evidence="2">
    <location>
        <begin position="191"/>
        <end position="217"/>
    </location>
</feature>
<sequence>MIICSGDNEDDEKPSPPKPIVKPSPPKSIIKPLPPPKLNYAPSLPKSNAKLKNRDENVQNIDSFDTAINNVILGNDPIYDDDEFQITIRKLNQIYQEIQEIAAKQLNMSITLDMVLSNVTKEIKPEHKEFVILGKPIVYWIVNLISVTAWFWKNATTESMVQDNIETNETSTTMMMTTEIPGEQLKIPDELLIMSALIMSTLSIVMTLSLILIIIIFKFCKRQKMNKRDIEVLHYNKKKNIVNEWTHELPYAWTAL</sequence>
<protein>
    <submittedName>
        <fullName evidence="3">Uncharacterized protein</fullName>
    </submittedName>
</protein>
<keyword evidence="2" id="KW-0812">Transmembrane</keyword>
<feature type="transmembrane region" description="Helical" evidence="2">
    <location>
        <begin position="130"/>
        <end position="152"/>
    </location>
</feature>
<dbReference type="EMBL" id="MUJZ01059555">
    <property type="protein sequence ID" value="OTF71726.1"/>
    <property type="molecule type" value="Genomic_DNA"/>
</dbReference>
<reference evidence="3 4" key="1">
    <citation type="submission" date="2017-03" db="EMBL/GenBank/DDBJ databases">
        <title>Genome Survey of Euroglyphus maynei.</title>
        <authorList>
            <person name="Arlian L.G."/>
            <person name="Morgan M.S."/>
            <person name="Rider S.D."/>
        </authorList>
    </citation>
    <scope>NUCLEOTIDE SEQUENCE [LARGE SCALE GENOMIC DNA]</scope>
    <source>
        <strain evidence="3">Arlian Lab</strain>
        <tissue evidence="3">Whole body</tissue>
    </source>
</reference>
<feature type="region of interest" description="Disordered" evidence="1">
    <location>
        <begin position="1"/>
        <end position="36"/>
    </location>
</feature>
<dbReference type="AlphaFoldDB" id="A0A1Y3AW97"/>
<evidence type="ECO:0000256" key="2">
    <source>
        <dbReference type="SAM" id="Phobius"/>
    </source>
</evidence>
<organism evidence="3 4">
    <name type="scientific">Euroglyphus maynei</name>
    <name type="common">Mayne's house dust mite</name>
    <dbReference type="NCBI Taxonomy" id="6958"/>
    <lineage>
        <taxon>Eukaryota</taxon>
        <taxon>Metazoa</taxon>
        <taxon>Ecdysozoa</taxon>
        <taxon>Arthropoda</taxon>
        <taxon>Chelicerata</taxon>
        <taxon>Arachnida</taxon>
        <taxon>Acari</taxon>
        <taxon>Acariformes</taxon>
        <taxon>Sarcoptiformes</taxon>
        <taxon>Astigmata</taxon>
        <taxon>Psoroptidia</taxon>
        <taxon>Analgoidea</taxon>
        <taxon>Pyroglyphidae</taxon>
        <taxon>Pyroglyphinae</taxon>
        <taxon>Euroglyphus</taxon>
    </lineage>
</organism>
<keyword evidence="2" id="KW-1133">Transmembrane helix</keyword>
<keyword evidence="4" id="KW-1185">Reference proteome</keyword>
<gene>
    <name evidence="3" type="ORF">BLA29_005936</name>
</gene>
<evidence type="ECO:0000313" key="4">
    <source>
        <dbReference type="Proteomes" id="UP000194236"/>
    </source>
</evidence>
<feature type="compositionally biased region" description="Pro residues" evidence="1">
    <location>
        <begin position="16"/>
        <end position="36"/>
    </location>
</feature>
<keyword evidence="2" id="KW-0472">Membrane</keyword>
<dbReference type="Proteomes" id="UP000194236">
    <property type="component" value="Unassembled WGS sequence"/>
</dbReference>
<evidence type="ECO:0000256" key="1">
    <source>
        <dbReference type="SAM" id="MobiDB-lite"/>
    </source>
</evidence>
<comment type="caution">
    <text evidence="3">The sequence shown here is derived from an EMBL/GenBank/DDBJ whole genome shotgun (WGS) entry which is preliminary data.</text>
</comment>
<name>A0A1Y3AW97_EURMA</name>
<evidence type="ECO:0000313" key="3">
    <source>
        <dbReference type="EMBL" id="OTF71726.1"/>
    </source>
</evidence>